<name>Q6BYD1_DEBHA</name>
<evidence type="ECO:0000256" key="2">
    <source>
        <dbReference type="ARBA" id="ARBA00010993"/>
    </source>
</evidence>
<organism evidence="8 9">
    <name type="scientific">Debaryomyces hansenii (strain ATCC 36239 / CBS 767 / BCRC 21394 / JCM 1990 / NBRC 0083 / IGC 2968)</name>
    <name type="common">Yeast</name>
    <name type="synonym">Torulaspora hansenii</name>
    <dbReference type="NCBI Taxonomy" id="284592"/>
    <lineage>
        <taxon>Eukaryota</taxon>
        <taxon>Fungi</taxon>
        <taxon>Dikarya</taxon>
        <taxon>Ascomycota</taxon>
        <taxon>Saccharomycotina</taxon>
        <taxon>Pichiomycetes</taxon>
        <taxon>Debaryomycetaceae</taxon>
        <taxon>Debaryomyces</taxon>
    </lineage>
</organism>
<accession>Q6BYD1</accession>
<evidence type="ECO:0000256" key="1">
    <source>
        <dbReference type="ARBA" id="ARBA00004128"/>
    </source>
</evidence>
<sequence>MKNRGLPNCIRYIGYGIFNDVRSRIPHYKSDIQDAWNYRIIPSTLFIFFANLLPAISFAQDMYDKTDQSYGVNETLMSSAIAGVVFGMFSGQPLCMVGVTGPITIFNYTVYELMKPRGTPFFPFMCWICLWSMVMHFIIAITNMVSYIKIITSYSADVFGFFVCVVYLQKGVQILNNQFSVSLESGYCSVMISLLMVIFGVGCNVFGNNLHYFRGWFRKIFSDYGMPLAVIFFTAFTYFGGNLSKTDLDKLPITEAFQPTYHGTDRSHGWFIHFWPPDNIAVSDVFLAIPFAIDLTLLFYFDHNISSLMCQSKDFPLKKPSSFHWDFALLGLVTGISGLIGLPAPNGLIPQAPLHTQSLVVHNYKTGEVISVVEQRVSNTIQGLLTFLMMSGPFLVVLGLIPQAVLAGLFFIMGITGIHENAITNRLRYLFLNDDYVKNDPTCPLVFKEFDKYRNKKWFYVYLVLLILGFGAEFAITLTKGTIGFPGVLLVLAICAKWVWPLIIPLEELQLLDSPVADEVTIKNLKIMDEIKLQENSSIQNKSDIEADVIGTQVKKSKLKLRNRNQNV</sequence>
<evidence type="ECO:0000256" key="6">
    <source>
        <dbReference type="ARBA" id="ARBA00023136"/>
    </source>
</evidence>
<dbReference type="Pfam" id="PF00955">
    <property type="entry name" value="HCO3_cotransp"/>
    <property type="match status" value="2"/>
</dbReference>
<evidence type="ECO:0000256" key="4">
    <source>
        <dbReference type="ARBA" id="ARBA00022692"/>
    </source>
</evidence>
<protein>
    <submittedName>
        <fullName evidence="8">DEHA2A10472p</fullName>
    </submittedName>
</protein>
<dbReference type="FunFam" id="1.10.287.570:FF:000003">
    <property type="entry name" value="Anion exchange family protein"/>
    <property type="match status" value="1"/>
</dbReference>
<keyword evidence="5" id="KW-1133">Transmembrane helix</keyword>
<keyword evidence="3" id="KW-0926">Vacuole</keyword>
<dbReference type="OrthoDB" id="1735926at2759"/>
<comment type="similarity">
    <text evidence="2">Belongs to the anion exchanger (TC 2.A.31) family.</text>
</comment>
<dbReference type="GO" id="GO:0005452">
    <property type="term" value="F:solute:inorganic anion antiporter activity"/>
    <property type="evidence" value="ECO:0007669"/>
    <property type="project" value="InterPro"/>
</dbReference>
<feature type="domain" description="Bicarbonate transporter-like transmembrane" evidence="7">
    <location>
        <begin position="14"/>
        <end position="176"/>
    </location>
</feature>
<evidence type="ECO:0000256" key="3">
    <source>
        <dbReference type="ARBA" id="ARBA00022554"/>
    </source>
</evidence>
<comment type="subcellular location">
    <subcellularLocation>
        <location evidence="1">Vacuole membrane</location>
        <topology evidence="1">Multi-pass membrane protein</topology>
    </subcellularLocation>
</comment>
<evidence type="ECO:0000313" key="9">
    <source>
        <dbReference type="Proteomes" id="UP000000599"/>
    </source>
</evidence>
<keyword evidence="4" id="KW-0812">Transmembrane</keyword>
<dbReference type="PANTHER" id="PTHR11453">
    <property type="entry name" value="ANION EXCHANGE PROTEIN"/>
    <property type="match status" value="1"/>
</dbReference>
<feature type="domain" description="Bicarbonate transporter-like transmembrane" evidence="7">
    <location>
        <begin position="192"/>
        <end position="514"/>
    </location>
</feature>
<dbReference type="GO" id="GO:0006820">
    <property type="term" value="P:monoatomic anion transport"/>
    <property type="evidence" value="ECO:0007669"/>
    <property type="project" value="InterPro"/>
</dbReference>
<dbReference type="VEuPathDB" id="FungiDB:DEHA2A10472g"/>
<dbReference type="EMBL" id="CR382133">
    <property type="protein sequence ID" value="CAG84757.2"/>
    <property type="molecule type" value="Genomic_DNA"/>
</dbReference>
<dbReference type="KEGG" id="dha:DEHA2A10472g"/>
<dbReference type="eggNOG" id="KOG1172">
    <property type="taxonomic scope" value="Eukaryota"/>
</dbReference>
<dbReference type="InterPro" id="IPR011531">
    <property type="entry name" value="HCO3_transpt-like_TM_dom"/>
</dbReference>
<dbReference type="STRING" id="284592.Q6BYD1"/>
<dbReference type="GO" id="GO:0005774">
    <property type="term" value="C:vacuolar membrane"/>
    <property type="evidence" value="ECO:0007669"/>
    <property type="project" value="UniProtKB-SubCell"/>
</dbReference>
<dbReference type="FunCoup" id="Q6BYD1">
    <property type="interactions" value="421"/>
</dbReference>
<evidence type="ECO:0000256" key="5">
    <source>
        <dbReference type="ARBA" id="ARBA00022989"/>
    </source>
</evidence>
<dbReference type="GeneID" id="2899517"/>
<gene>
    <name evidence="8" type="ordered locus">DEHA2A10472g</name>
</gene>
<evidence type="ECO:0000259" key="7">
    <source>
        <dbReference type="Pfam" id="PF00955"/>
    </source>
</evidence>
<proteinExistence type="inferred from homology"/>
<dbReference type="InParanoid" id="Q6BYD1"/>
<dbReference type="HOGENOM" id="CLU_002289_7_2_1"/>
<dbReference type="GO" id="GO:0080139">
    <property type="term" value="F:borate efflux transmembrane transporter activity"/>
    <property type="evidence" value="ECO:0007669"/>
    <property type="project" value="TreeGrafter"/>
</dbReference>
<dbReference type="OMA" id="FIMENIG"/>
<dbReference type="Proteomes" id="UP000000599">
    <property type="component" value="Chromosome A"/>
</dbReference>
<dbReference type="AlphaFoldDB" id="Q6BYD1"/>
<dbReference type="Gene3D" id="1.10.287.570">
    <property type="entry name" value="Helical hairpin bin"/>
    <property type="match status" value="1"/>
</dbReference>
<keyword evidence="9" id="KW-1185">Reference proteome</keyword>
<reference evidence="8 9" key="1">
    <citation type="journal article" date="2004" name="Nature">
        <title>Genome evolution in yeasts.</title>
        <authorList>
            <consortium name="Genolevures"/>
            <person name="Dujon B."/>
            <person name="Sherman D."/>
            <person name="Fischer G."/>
            <person name="Durrens P."/>
            <person name="Casaregola S."/>
            <person name="Lafontaine I."/>
            <person name="de Montigny J."/>
            <person name="Marck C."/>
            <person name="Neuveglise C."/>
            <person name="Talla E."/>
            <person name="Goffard N."/>
            <person name="Frangeul L."/>
            <person name="Aigle M."/>
            <person name="Anthouard V."/>
            <person name="Babour A."/>
            <person name="Barbe V."/>
            <person name="Barnay S."/>
            <person name="Blanchin S."/>
            <person name="Beckerich J.M."/>
            <person name="Beyne E."/>
            <person name="Bleykasten C."/>
            <person name="Boisrame A."/>
            <person name="Boyer J."/>
            <person name="Cattolico L."/>
            <person name="Confanioleri F."/>
            <person name="de Daruvar A."/>
            <person name="Despons L."/>
            <person name="Fabre E."/>
            <person name="Fairhead C."/>
            <person name="Ferry-Dumazet H."/>
            <person name="Groppi A."/>
            <person name="Hantraye F."/>
            <person name="Hennequin C."/>
            <person name="Jauniaux N."/>
            <person name="Joyet P."/>
            <person name="Kachouri R."/>
            <person name="Kerrest A."/>
            <person name="Koszul R."/>
            <person name="Lemaire M."/>
            <person name="Lesur I."/>
            <person name="Ma L."/>
            <person name="Muller H."/>
            <person name="Nicaud J.M."/>
            <person name="Nikolski M."/>
            <person name="Oztas S."/>
            <person name="Ozier-Kalogeropoulos O."/>
            <person name="Pellenz S."/>
            <person name="Potier S."/>
            <person name="Richard G.F."/>
            <person name="Straub M.L."/>
            <person name="Suleau A."/>
            <person name="Swennene D."/>
            <person name="Tekaia F."/>
            <person name="Wesolowski-Louvel M."/>
            <person name="Westhof E."/>
            <person name="Wirth B."/>
            <person name="Zeniou-Meyer M."/>
            <person name="Zivanovic I."/>
            <person name="Bolotin-Fukuhara M."/>
            <person name="Thierry A."/>
            <person name="Bouchier C."/>
            <person name="Caudron B."/>
            <person name="Scarpelli C."/>
            <person name="Gaillardin C."/>
            <person name="Weissenbach J."/>
            <person name="Wincker P."/>
            <person name="Souciet J.L."/>
        </authorList>
    </citation>
    <scope>NUCLEOTIDE SEQUENCE [LARGE SCALE GENOMIC DNA]</scope>
    <source>
        <strain evidence="9">ATCC 36239 / CBS 767 / BCRC 21394 / JCM 1990 / NBRC 0083 / IGC 2968</strain>
    </source>
</reference>
<dbReference type="GO" id="GO:0000324">
    <property type="term" value="C:fungal-type vacuole"/>
    <property type="evidence" value="ECO:0007669"/>
    <property type="project" value="TreeGrafter"/>
</dbReference>
<evidence type="ECO:0000313" key="8">
    <source>
        <dbReference type="EMBL" id="CAG84757.2"/>
    </source>
</evidence>
<dbReference type="InterPro" id="IPR003020">
    <property type="entry name" value="HCO3_transpt_euk"/>
</dbReference>
<keyword evidence="6" id="KW-0472">Membrane</keyword>
<dbReference type="GO" id="GO:0050801">
    <property type="term" value="P:monoatomic ion homeostasis"/>
    <property type="evidence" value="ECO:0007669"/>
    <property type="project" value="TreeGrafter"/>
</dbReference>
<dbReference type="PANTHER" id="PTHR11453:SF82">
    <property type="entry name" value="BORON TRANSPORTER 1"/>
    <property type="match status" value="1"/>
</dbReference>
<dbReference type="GO" id="GO:0005886">
    <property type="term" value="C:plasma membrane"/>
    <property type="evidence" value="ECO:0007669"/>
    <property type="project" value="TreeGrafter"/>
</dbReference>
<dbReference type="RefSeq" id="XP_456788.2">
    <property type="nucleotide sequence ID" value="XM_456788.1"/>
</dbReference>